<dbReference type="EMBL" id="NEXE01000014">
    <property type="protein sequence ID" value="PSN91931.1"/>
    <property type="molecule type" value="Genomic_DNA"/>
</dbReference>
<accession>A0A2R6AZW2</accession>
<gene>
    <name evidence="1" type="ORF">B9Q03_02830</name>
</gene>
<organism evidence="1 2">
    <name type="scientific">Candidatus Marsarchaeota G2 archaeon OSP_D</name>
    <dbReference type="NCBI Taxonomy" id="1978157"/>
    <lineage>
        <taxon>Archaea</taxon>
        <taxon>Candidatus Marsarchaeota</taxon>
        <taxon>Candidatus Marsarchaeota group 2</taxon>
    </lineage>
</organism>
<dbReference type="AlphaFoldDB" id="A0A2R6AZW2"/>
<name>A0A2R6AZW2_9ARCH</name>
<evidence type="ECO:0000313" key="2">
    <source>
        <dbReference type="Proteomes" id="UP000240322"/>
    </source>
</evidence>
<proteinExistence type="predicted"/>
<comment type="caution">
    <text evidence="1">The sequence shown here is derived from an EMBL/GenBank/DDBJ whole genome shotgun (WGS) entry which is preliminary data.</text>
</comment>
<evidence type="ECO:0000313" key="1">
    <source>
        <dbReference type="EMBL" id="PSN91931.1"/>
    </source>
</evidence>
<reference evidence="1 2" key="1">
    <citation type="submission" date="2017-04" db="EMBL/GenBank/DDBJ databases">
        <title>Novel microbial lineages endemic to geothermal iron-oxide mats fill important gaps in the evolutionary history of Archaea.</title>
        <authorList>
            <person name="Jay Z.J."/>
            <person name="Beam J.P."/>
            <person name="Dlakic M."/>
            <person name="Rusch D.B."/>
            <person name="Kozubal M.A."/>
            <person name="Inskeep W.P."/>
        </authorList>
    </citation>
    <scope>NUCLEOTIDE SEQUENCE [LARGE SCALE GENOMIC DNA]</scope>
    <source>
        <strain evidence="1">OSP_D</strain>
    </source>
</reference>
<sequence length="82" mass="9323">MRLSRIGFFTLVIHRGFPLERVAQVCIKMYPSGRIYVVFFVEEPETQGSSKEAERAVGLDVGLTRLATLSDRWPLPWEPEAA</sequence>
<dbReference type="Proteomes" id="UP000240322">
    <property type="component" value="Unassembled WGS sequence"/>
</dbReference>
<protein>
    <submittedName>
        <fullName evidence="1">Uncharacterized protein</fullName>
    </submittedName>
</protein>